<dbReference type="InterPro" id="IPR013087">
    <property type="entry name" value="Znf_C2H2_type"/>
</dbReference>
<dbReference type="FunFam" id="3.30.160.60:FF:000446">
    <property type="entry name" value="Zinc finger protein"/>
    <property type="match status" value="1"/>
</dbReference>
<dbReference type="GO" id="GO:0000978">
    <property type="term" value="F:RNA polymerase II cis-regulatory region sequence-specific DNA binding"/>
    <property type="evidence" value="ECO:0007669"/>
    <property type="project" value="TreeGrafter"/>
</dbReference>
<sequence length="311" mass="36270">MLRFALGVTRMDRIRNEDIRGSAQVGRLGDKVREARLRWFGHVQRRDEGYIVRRMLRIELIGKKRRGRTKIRFMNVLREDMQVMGVIEQDAEDRKIWKMMICCENDNLSSLQGCTQIKQPDKNRKKLASATKNLVTAFQHPRFQPIVKLTRIDSIKSQGVYNLNPIRQQCNFSKHMSHLQTHMIGHEGQGLCCCPTCGKHFFDRSSLFKHKRIHTGEKPYCCSECGKLFLQSIHLQEHMRLHTGERPFSCSECGKRFSQSSHLQIHMRVHTGEQPFSCSECGKWFSQSGNLQTHMRAKSKETVNNKKKNLK</sequence>
<evidence type="ECO:0000256" key="9">
    <source>
        <dbReference type="ARBA" id="ARBA00023242"/>
    </source>
</evidence>
<keyword evidence="13" id="KW-1185">Reference proteome</keyword>
<name>A0A8C4XDT7_ERPCA</name>
<accession>A0A8C4XDT7</accession>
<evidence type="ECO:0000256" key="8">
    <source>
        <dbReference type="ARBA" id="ARBA00023163"/>
    </source>
</evidence>
<dbReference type="FunFam" id="3.30.160.60:FF:002716">
    <property type="entry name" value="Zinc finger protein 212"/>
    <property type="match status" value="2"/>
</dbReference>
<dbReference type="AlphaFoldDB" id="A0A8C4XDT7"/>
<keyword evidence="3" id="KW-0677">Repeat</keyword>
<dbReference type="PANTHER" id="PTHR23235:SF178">
    <property type="entry name" value="C2H2-TYPE DOMAIN-CONTAINING PROTEIN-RELATED"/>
    <property type="match status" value="1"/>
</dbReference>
<dbReference type="PROSITE" id="PS00028">
    <property type="entry name" value="ZINC_FINGER_C2H2_1"/>
    <property type="match status" value="3"/>
</dbReference>
<keyword evidence="7" id="KW-0238">DNA-binding</keyword>
<keyword evidence="4 10" id="KW-0863">Zinc-finger</keyword>
<evidence type="ECO:0000256" key="1">
    <source>
        <dbReference type="ARBA" id="ARBA00004123"/>
    </source>
</evidence>
<keyword evidence="5" id="KW-0862">Zinc</keyword>
<dbReference type="GO" id="GO:0000981">
    <property type="term" value="F:DNA-binding transcription factor activity, RNA polymerase II-specific"/>
    <property type="evidence" value="ECO:0007669"/>
    <property type="project" value="TreeGrafter"/>
</dbReference>
<evidence type="ECO:0000259" key="11">
    <source>
        <dbReference type="PROSITE" id="PS50157"/>
    </source>
</evidence>
<reference evidence="12" key="2">
    <citation type="submission" date="2025-09" db="UniProtKB">
        <authorList>
            <consortium name="Ensembl"/>
        </authorList>
    </citation>
    <scope>IDENTIFICATION</scope>
</reference>
<evidence type="ECO:0000256" key="3">
    <source>
        <dbReference type="ARBA" id="ARBA00022737"/>
    </source>
</evidence>
<evidence type="ECO:0000256" key="5">
    <source>
        <dbReference type="ARBA" id="ARBA00022833"/>
    </source>
</evidence>
<dbReference type="Gene3D" id="3.30.160.60">
    <property type="entry name" value="Classic Zinc Finger"/>
    <property type="match status" value="4"/>
</dbReference>
<reference evidence="12" key="1">
    <citation type="submission" date="2025-08" db="UniProtKB">
        <authorList>
            <consortium name="Ensembl"/>
        </authorList>
    </citation>
    <scope>IDENTIFICATION</scope>
</reference>
<evidence type="ECO:0000313" key="13">
    <source>
        <dbReference type="Proteomes" id="UP000694620"/>
    </source>
</evidence>
<comment type="subcellular location">
    <subcellularLocation>
        <location evidence="1">Nucleus</location>
    </subcellularLocation>
</comment>
<evidence type="ECO:0000256" key="4">
    <source>
        <dbReference type="ARBA" id="ARBA00022771"/>
    </source>
</evidence>
<evidence type="ECO:0000256" key="6">
    <source>
        <dbReference type="ARBA" id="ARBA00023015"/>
    </source>
</evidence>
<feature type="domain" description="C2H2-type" evidence="11">
    <location>
        <begin position="276"/>
        <end position="303"/>
    </location>
</feature>
<evidence type="ECO:0000256" key="10">
    <source>
        <dbReference type="PROSITE-ProRule" id="PRU00042"/>
    </source>
</evidence>
<feature type="domain" description="C2H2-type" evidence="11">
    <location>
        <begin position="192"/>
        <end position="219"/>
    </location>
</feature>
<keyword evidence="8" id="KW-0804">Transcription</keyword>
<dbReference type="FunFam" id="3.30.160.60:FF:000744">
    <property type="entry name" value="zinc finger E-box-binding homeobox 1"/>
    <property type="match status" value="1"/>
</dbReference>
<feature type="domain" description="C2H2-type" evidence="11">
    <location>
        <begin position="220"/>
        <end position="247"/>
    </location>
</feature>
<protein>
    <recommendedName>
        <fullName evidence="11">C2H2-type domain-containing protein</fullName>
    </recommendedName>
</protein>
<dbReference type="Pfam" id="PF00096">
    <property type="entry name" value="zf-C2H2"/>
    <property type="match status" value="3"/>
</dbReference>
<dbReference type="SMART" id="SM00355">
    <property type="entry name" value="ZnF_C2H2"/>
    <property type="match status" value="4"/>
</dbReference>
<dbReference type="InterPro" id="IPR036236">
    <property type="entry name" value="Znf_C2H2_sf"/>
</dbReference>
<dbReference type="SUPFAM" id="SSF57667">
    <property type="entry name" value="beta-beta-alpha zinc fingers"/>
    <property type="match status" value="2"/>
</dbReference>
<evidence type="ECO:0000313" key="12">
    <source>
        <dbReference type="Ensembl" id="ENSECRP00000023550.1"/>
    </source>
</evidence>
<keyword evidence="9" id="KW-0539">Nucleus</keyword>
<dbReference type="GeneTree" id="ENSGT01150000286958"/>
<proteinExistence type="predicted"/>
<dbReference type="GO" id="GO:0008270">
    <property type="term" value="F:zinc ion binding"/>
    <property type="evidence" value="ECO:0007669"/>
    <property type="project" value="UniProtKB-KW"/>
</dbReference>
<dbReference type="PROSITE" id="PS50157">
    <property type="entry name" value="ZINC_FINGER_C2H2_2"/>
    <property type="match status" value="4"/>
</dbReference>
<organism evidence="12 13">
    <name type="scientific">Erpetoichthys calabaricus</name>
    <name type="common">Rope fish</name>
    <name type="synonym">Calamoichthys calabaricus</name>
    <dbReference type="NCBI Taxonomy" id="27687"/>
    <lineage>
        <taxon>Eukaryota</taxon>
        <taxon>Metazoa</taxon>
        <taxon>Chordata</taxon>
        <taxon>Craniata</taxon>
        <taxon>Vertebrata</taxon>
        <taxon>Euteleostomi</taxon>
        <taxon>Actinopterygii</taxon>
        <taxon>Polypteriformes</taxon>
        <taxon>Polypteridae</taxon>
        <taxon>Erpetoichthys</taxon>
    </lineage>
</organism>
<dbReference type="PANTHER" id="PTHR23235">
    <property type="entry name" value="KRUEPPEL-LIKE TRANSCRIPTION FACTOR"/>
    <property type="match status" value="1"/>
</dbReference>
<keyword evidence="6" id="KW-0805">Transcription regulation</keyword>
<evidence type="ECO:0000256" key="7">
    <source>
        <dbReference type="ARBA" id="ARBA00023125"/>
    </source>
</evidence>
<feature type="domain" description="C2H2-type" evidence="11">
    <location>
        <begin position="248"/>
        <end position="275"/>
    </location>
</feature>
<dbReference type="Ensembl" id="ENSECRT00000024055.1">
    <property type="protein sequence ID" value="ENSECRP00000023550.1"/>
    <property type="gene ID" value="ENSECRG00000015922.1"/>
</dbReference>
<dbReference type="GO" id="GO:0005634">
    <property type="term" value="C:nucleus"/>
    <property type="evidence" value="ECO:0007669"/>
    <property type="project" value="UniProtKB-SubCell"/>
</dbReference>
<evidence type="ECO:0000256" key="2">
    <source>
        <dbReference type="ARBA" id="ARBA00022723"/>
    </source>
</evidence>
<dbReference type="Proteomes" id="UP000694620">
    <property type="component" value="Unassembled WGS sequence"/>
</dbReference>
<keyword evidence="2" id="KW-0479">Metal-binding</keyword>